<dbReference type="SUPFAM" id="SSF52954">
    <property type="entry name" value="Class II aaRS ABD-related"/>
    <property type="match status" value="1"/>
</dbReference>
<gene>
    <name evidence="13 16" type="primary">thrS</name>
    <name evidence="16" type="ORF">ENM99_04650</name>
</gene>
<comment type="caution">
    <text evidence="16">The sequence shown here is derived from an EMBL/GenBank/DDBJ whole genome shotgun (WGS) entry which is preliminary data.</text>
</comment>
<dbReference type="PANTHER" id="PTHR11451">
    <property type="entry name" value="THREONINE-TRNA LIGASE"/>
    <property type="match status" value="1"/>
</dbReference>
<dbReference type="Gene3D" id="3.30.54.20">
    <property type="match status" value="1"/>
</dbReference>
<comment type="cofactor">
    <cofactor evidence="13">
        <name>Zn(2+)</name>
        <dbReference type="ChEBI" id="CHEBI:29105"/>
    </cofactor>
    <text evidence="13">Binds 1 zinc ion per subunit.</text>
</comment>
<dbReference type="InterPro" id="IPR012947">
    <property type="entry name" value="tRNA_SAD"/>
</dbReference>
<keyword evidence="3 13" id="KW-0820">tRNA-binding</keyword>
<dbReference type="SMART" id="SM00863">
    <property type="entry name" value="tRNA_SAD"/>
    <property type="match status" value="1"/>
</dbReference>
<evidence type="ECO:0000256" key="12">
    <source>
        <dbReference type="ARBA" id="ARBA00049515"/>
    </source>
</evidence>
<dbReference type="GO" id="GO:0005829">
    <property type="term" value="C:cytosol"/>
    <property type="evidence" value="ECO:0007669"/>
    <property type="project" value="TreeGrafter"/>
</dbReference>
<dbReference type="Pfam" id="PF00587">
    <property type="entry name" value="tRNA-synt_2b"/>
    <property type="match status" value="1"/>
</dbReference>
<keyword evidence="5 13" id="KW-0479">Metal-binding</keyword>
<keyword evidence="8 13" id="KW-0067">ATP-binding</keyword>
<dbReference type="FunFam" id="3.30.54.20:FF:000002">
    <property type="entry name" value="Threonine--tRNA ligase"/>
    <property type="match status" value="1"/>
</dbReference>
<dbReference type="EMBL" id="DRZX01000223">
    <property type="protein sequence ID" value="HHS49126.1"/>
    <property type="molecule type" value="Genomic_DNA"/>
</dbReference>
<feature type="domain" description="TGS" evidence="15">
    <location>
        <begin position="1"/>
        <end position="47"/>
    </location>
</feature>
<dbReference type="FunFam" id="3.40.50.800:FF:000001">
    <property type="entry name" value="Threonine--tRNA ligase"/>
    <property type="match status" value="1"/>
</dbReference>
<keyword evidence="11 13" id="KW-0030">Aminoacyl-tRNA synthetase</keyword>
<dbReference type="NCBIfam" id="TIGR00418">
    <property type="entry name" value="thrS"/>
    <property type="match status" value="1"/>
</dbReference>
<evidence type="ECO:0000256" key="10">
    <source>
        <dbReference type="ARBA" id="ARBA00022917"/>
    </source>
</evidence>
<dbReference type="InterPro" id="IPR002320">
    <property type="entry name" value="Thr-tRNA-ligase_IIa"/>
</dbReference>
<dbReference type="InterPro" id="IPR033728">
    <property type="entry name" value="ThrRS_core"/>
</dbReference>
<protein>
    <recommendedName>
        <fullName evidence="13">Threonine--tRNA ligase</fullName>
        <ecNumber evidence="13">6.1.1.3</ecNumber>
    </recommendedName>
    <alternativeName>
        <fullName evidence="13">Threonyl-tRNA synthetase</fullName>
        <shortName evidence="13">ThrRS</shortName>
    </alternativeName>
</protein>
<dbReference type="PROSITE" id="PS50862">
    <property type="entry name" value="AA_TRNA_LIGASE_II"/>
    <property type="match status" value="1"/>
</dbReference>
<feature type="domain" description="Aminoacyl-transfer RNA synthetases class-II family profile" evidence="14">
    <location>
        <begin position="227"/>
        <end position="518"/>
    </location>
</feature>
<dbReference type="InterPro" id="IPR004095">
    <property type="entry name" value="TGS"/>
</dbReference>
<dbReference type="GO" id="GO:0005524">
    <property type="term" value="F:ATP binding"/>
    <property type="evidence" value="ECO:0007669"/>
    <property type="project" value="UniProtKB-UniRule"/>
</dbReference>
<keyword evidence="9 13" id="KW-0694">RNA-binding</keyword>
<dbReference type="Pfam" id="PF03129">
    <property type="entry name" value="HGTP_anticodon"/>
    <property type="match status" value="1"/>
</dbReference>
<dbReference type="PRINTS" id="PR01047">
    <property type="entry name" value="TRNASYNTHTHR"/>
</dbReference>
<dbReference type="InterPro" id="IPR004154">
    <property type="entry name" value="Anticodon-bd"/>
</dbReference>
<evidence type="ECO:0000256" key="8">
    <source>
        <dbReference type="ARBA" id="ARBA00022840"/>
    </source>
</evidence>
<proteinExistence type="inferred from homology"/>
<evidence type="ECO:0000256" key="9">
    <source>
        <dbReference type="ARBA" id="ARBA00022884"/>
    </source>
</evidence>
<dbReference type="FunFam" id="3.30.930.10:FF:000002">
    <property type="entry name" value="Threonine--tRNA ligase"/>
    <property type="match status" value="1"/>
</dbReference>
<dbReference type="CDD" id="cd00771">
    <property type="entry name" value="ThrRS_core"/>
    <property type="match status" value="1"/>
</dbReference>
<dbReference type="PROSITE" id="PS51880">
    <property type="entry name" value="TGS"/>
    <property type="match status" value="1"/>
</dbReference>
<feature type="region of interest" description="Catalytic" evidence="13">
    <location>
        <begin position="227"/>
        <end position="518"/>
    </location>
</feature>
<keyword evidence="7 13" id="KW-0862">Zinc</keyword>
<evidence type="ECO:0000259" key="15">
    <source>
        <dbReference type="PROSITE" id="PS51880"/>
    </source>
</evidence>
<organism evidence="16">
    <name type="scientific">Desulfurella acetivorans</name>
    <dbReference type="NCBI Taxonomy" id="33002"/>
    <lineage>
        <taxon>Bacteria</taxon>
        <taxon>Pseudomonadati</taxon>
        <taxon>Campylobacterota</taxon>
        <taxon>Desulfurellia</taxon>
        <taxon>Desulfurellales</taxon>
        <taxon>Desulfurellaceae</taxon>
        <taxon>Desulfurella</taxon>
    </lineage>
</organism>
<feature type="binding site" evidence="13">
    <location>
        <position position="370"/>
    </location>
    <ligand>
        <name>Zn(2+)</name>
        <dbReference type="ChEBI" id="CHEBI:29105"/>
        <note>catalytic</note>
    </ligand>
</feature>
<evidence type="ECO:0000313" key="16">
    <source>
        <dbReference type="EMBL" id="HHS49126.1"/>
    </source>
</evidence>
<accession>A0A7C6A7P1</accession>
<feature type="binding site" evidence="13">
    <location>
        <position position="319"/>
    </location>
    <ligand>
        <name>Zn(2+)</name>
        <dbReference type="ChEBI" id="CHEBI:29105"/>
        <note>catalytic</note>
    </ligand>
</feature>
<feature type="binding site" evidence="13">
    <location>
        <position position="495"/>
    </location>
    <ligand>
        <name>Zn(2+)</name>
        <dbReference type="ChEBI" id="CHEBI:29105"/>
        <note>catalytic</note>
    </ligand>
</feature>
<dbReference type="InterPro" id="IPR036621">
    <property type="entry name" value="Anticodon-bd_dom_sf"/>
</dbReference>
<evidence type="ECO:0000256" key="4">
    <source>
        <dbReference type="ARBA" id="ARBA00022598"/>
    </source>
</evidence>
<keyword evidence="6 13" id="KW-0547">Nucleotide-binding</keyword>
<sequence>MQIGSGVNLFDFAREHKLKNVIAAKANGKILDLNCTLDKESDVEFIDINSQEGLEILRHSAAHIMAQAIQTLFKDAKFAVGPAIENGFYYDVDVGRPLTQDDLRSIETQMKKIVGANYAFTRKNVSKQEALQFFKGKNDEYKVEIIESIPDEQVSLYQQGDFVDFCRGPHIPSTGYLKHFKLLSVASAYFRGDETRPSMQRIYGTAFATKEDLENYLNFLEEVKKRDHRKLGKELDLFSINDEVGAGFVIWHPKGAMLREIIETFEKKEHIKRGYEFVKGPELLKTQLWKISGHYDNYRENMYFTEVENVSFGIKPMNCLGHIQVYKSRLRSYKELPKRFFELGVVHRHEKSGVLHGLLRVREFTQDDAHIFCTKEQLNDEIIGVLDFVKYAMDIFNFDYEMEISTRPEKSIGTDEDWQNATNALINALENTKRPYQINEGDGAFYGPKIDVKLKDAIGRKWQCATIQCDFTLPERFNLEYIDKDGLPKRPVMVHRVILGSIERFIAVLIENYAGDFPLWLAPIQARVVPISEKFEDYATKVYKQLKDADIRVDIEKRNETISKKVRFAELEKIPYILVVGQKELEEEGVSIRKRKIGDLGFRSVNEFIEMVKSEAGGVL</sequence>
<dbReference type="InterPro" id="IPR018163">
    <property type="entry name" value="Thr/Ala-tRNA-synth_IIc_edit"/>
</dbReference>
<comment type="subcellular location">
    <subcellularLocation>
        <location evidence="13">Cytoplasm</location>
    </subcellularLocation>
</comment>
<dbReference type="SUPFAM" id="SSF55186">
    <property type="entry name" value="ThrRS/AlaRS common domain"/>
    <property type="match status" value="1"/>
</dbReference>
<dbReference type="GO" id="GO:0006435">
    <property type="term" value="P:threonyl-tRNA aminoacylation"/>
    <property type="evidence" value="ECO:0007669"/>
    <property type="project" value="UniProtKB-UniRule"/>
</dbReference>
<dbReference type="InterPro" id="IPR002314">
    <property type="entry name" value="aa-tRNA-synt_IIb"/>
</dbReference>
<dbReference type="Gene3D" id="3.40.50.800">
    <property type="entry name" value="Anticodon-binding domain"/>
    <property type="match status" value="1"/>
</dbReference>
<dbReference type="PANTHER" id="PTHR11451:SF44">
    <property type="entry name" value="THREONINE--TRNA LIGASE, CHLOROPLASTIC_MITOCHONDRIAL 2"/>
    <property type="match status" value="1"/>
</dbReference>
<keyword evidence="4 13" id="KW-0436">Ligase</keyword>
<evidence type="ECO:0000256" key="1">
    <source>
        <dbReference type="ARBA" id="ARBA00008226"/>
    </source>
</evidence>
<dbReference type="AlphaFoldDB" id="A0A7C6A7P1"/>
<evidence type="ECO:0000256" key="3">
    <source>
        <dbReference type="ARBA" id="ARBA00022555"/>
    </source>
</evidence>
<name>A0A7C6A7P1_DESAE</name>
<evidence type="ECO:0000256" key="5">
    <source>
        <dbReference type="ARBA" id="ARBA00022723"/>
    </source>
</evidence>
<evidence type="ECO:0000256" key="13">
    <source>
        <dbReference type="HAMAP-Rule" id="MF_00184"/>
    </source>
</evidence>
<dbReference type="EC" id="6.1.1.3" evidence="13"/>
<evidence type="ECO:0000256" key="11">
    <source>
        <dbReference type="ARBA" id="ARBA00023146"/>
    </source>
</evidence>
<comment type="subunit">
    <text evidence="13">Homodimer.</text>
</comment>
<dbReference type="Pfam" id="PF07973">
    <property type="entry name" value="tRNA_SAD"/>
    <property type="match status" value="1"/>
</dbReference>
<dbReference type="CDD" id="cd00860">
    <property type="entry name" value="ThrRS_anticodon"/>
    <property type="match status" value="1"/>
</dbReference>
<comment type="similarity">
    <text evidence="1 13">Belongs to the class-II aminoacyl-tRNA synthetase family.</text>
</comment>
<dbReference type="GO" id="GO:0000049">
    <property type="term" value="F:tRNA binding"/>
    <property type="evidence" value="ECO:0007669"/>
    <property type="project" value="UniProtKB-KW"/>
</dbReference>
<dbReference type="GO" id="GO:0046872">
    <property type="term" value="F:metal ion binding"/>
    <property type="evidence" value="ECO:0007669"/>
    <property type="project" value="UniProtKB-KW"/>
</dbReference>
<dbReference type="FunFam" id="3.30.980.10:FF:000005">
    <property type="entry name" value="Threonyl-tRNA synthetase, mitochondrial"/>
    <property type="match status" value="1"/>
</dbReference>
<comment type="catalytic activity">
    <reaction evidence="12 13">
        <text>tRNA(Thr) + L-threonine + ATP = L-threonyl-tRNA(Thr) + AMP + diphosphate + H(+)</text>
        <dbReference type="Rhea" id="RHEA:24624"/>
        <dbReference type="Rhea" id="RHEA-COMP:9670"/>
        <dbReference type="Rhea" id="RHEA-COMP:9704"/>
        <dbReference type="ChEBI" id="CHEBI:15378"/>
        <dbReference type="ChEBI" id="CHEBI:30616"/>
        <dbReference type="ChEBI" id="CHEBI:33019"/>
        <dbReference type="ChEBI" id="CHEBI:57926"/>
        <dbReference type="ChEBI" id="CHEBI:78442"/>
        <dbReference type="ChEBI" id="CHEBI:78534"/>
        <dbReference type="ChEBI" id="CHEBI:456215"/>
        <dbReference type="EC" id="6.1.1.3"/>
    </reaction>
</comment>
<dbReference type="InterPro" id="IPR006195">
    <property type="entry name" value="aa-tRNA-synth_II"/>
</dbReference>
<dbReference type="InterPro" id="IPR045864">
    <property type="entry name" value="aa-tRNA-synth_II/BPL/LPL"/>
</dbReference>
<evidence type="ECO:0000256" key="7">
    <source>
        <dbReference type="ARBA" id="ARBA00022833"/>
    </source>
</evidence>
<dbReference type="GO" id="GO:0004829">
    <property type="term" value="F:threonine-tRNA ligase activity"/>
    <property type="evidence" value="ECO:0007669"/>
    <property type="project" value="UniProtKB-UniRule"/>
</dbReference>
<evidence type="ECO:0000256" key="6">
    <source>
        <dbReference type="ARBA" id="ARBA00022741"/>
    </source>
</evidence>
<dbReference type="Gene3D" id="3.30.930.10">
    <property type="entry name" value="Bira Bifunctional Protein, Domain 2"/>
    <property type="match status" value="1"/>
</dbReference>
<keyword evidence="10 13" id="KW-0648">Protein biosynthesis</keyword>
<keyword evidence="2 13" id="KW-0963">Cytoplasm</keyword>
<evidence type="ECO:0000259" key="14">
    <source>
        <dbReference type="PROSITE" id="PS50862"/>
    </source>
</evidence>
<dbReference type="Proteomes" id="UP000886400">
    <property type="component" value="Unassembled WGS sequence"/>
</dbReference>
<dbReference type="SUPFAM" id="SSF55681">
    <property type="entry name" value="Class II aaRS and biotin synthetases"/>
    <property type="match status" value="1"/>
</dbReference>
<dbReference type="HAMAP" id="MF_00184">
    <property type="entry name" value="Thr_tRNA_synth"/>
    <property type="match status" value="1"/>
</dbReference>
<evidence type="ECO:0000256" key="2">
    <source>
        <dbReference type="ARBA" id="ARBA00022490"/>
    </source>
</evidence>
<dbReference type="InterPro" id="IPR047246">
    <property type="entry name" value="ThrRS_anticodon"/>
</dbReference>
<reference evidence="16" key="1">
    <citation type="journal article" date="2020" name="mSystems">
        <title>Genome- and Community-Level Interaction Insights into Carbon Utilization and Element Cycling Functions of Hydrothermarchaeota in Hydrothermal Sediment.</title>
        <authorList>
            <person name="Zhou Z."/>
            <person name="Liu Y."/>
            <person name="Xu W."/>
            <person name="Pan J."/>
            <person name="Luo Z.H."/>
            <person name="Li M."/>
        </authorList>
    </citation>
    <scope>NUCLEOTIDE SEQUENCE [LARGE SCALE GENOMIC DNA]</scope>
    <source>
        <strain evidence="16">SpSt-1135</strain>
    </source>
</reference>
<dbReference type="Gene3D" id="3.30.980.10">
    <property type="entry name" value="Threonyl-trna Synthetase, Chain A, domain 2"/>
    <property type="match status" value="1"/>
</dbReference>